<feature type="transmembrane region" description="Helical" evidence="6">
    <location>
        <begin position="170"/>
        <end position="192"/>
    </location>
</feature>
<dbReference type="HOGENOM" id="CLU_044208_4_2_0"/>
<evidence type="ECO:0000256" key="2">
    <source>
        <dbReference type="ARBA" id="ARBA00022475"/>
    </source>
</evidence>
<dbReference type="STRING" id="314344.AL013_12420"/>
<dbReference type="InterPro" id="IPR032816">
    <property type="entry name" value="VTT_dom"/>
</dbReference>
<dbReference type="InterPro" id="IPR051311">
    <property type="entry name" value="DedA_domain"/>
</dbReference>
<keyword evidence="4 6" id="KW-1133">Transmembrane helix</keyword>
<evidence type="ECO:0000313" key="9">
    <source>
        <dbReference type="Proteomes" id="UP000005297"/>
    </source>
</evidence>
<proteinExistence type="predicted"/>
<evidence type="ECO:0000256" key="5">
    <source>
        <dbReference type="ARBA" id="ARBA00023136"/>
    </source>
</evidence>
<dbReference type="Pfam" id="PF09335">
    <property type="entry name" value="VTT_dom"/>
    <property type="match status" value="1"/>
</dbReference>
<feature type="transmembrane region" description="Helical" evidence="6">
    <location>
        <begin position="136"/>
        <end position="158"/>
    </location>
</feature>
<keyword evidence="5 6" id="KW-0472">Membrane</keyword>
<dbReference type="PANTHER" id="PTHR42709">
    <property type="entry name" value="ALKALINE PHOSPHATASE LIKE PROTEIN"/>
    <property type="match status" value="1"/>
</dbReference>
<comment type="caution">
    <text evidence="8">The sequence shown here is derived from an EMBL/GenBank/DDBJ whole genome shotgun (WGS) entry which is preliminary data.</text>
</comment>
<accession>Q0EXL6</accession>
<feature type="transmembrane region" description="Helical" evidence="6">
    <location>
        <begin position="12"/>
        <end position="33"/>
    </location>
</feature>
<keyword evidence="9" id="KW-1185">Reference proteome</keyword>
<organism evidence="8 9">
    <name type="scientific">Mariprofundus ferrooxydans PV-1</name>
    <dbReference type="NCBI Taxonomy" id="314345"/>
    <lineage>
        <taxon>Bacteria</taxon>
        <taxon>Pseudomonadati</taxon>
        <taxon>Pseudomonadota</taxon>
        <taxon>Candidatius Mariprofundia</taxon>
        <taxon>Mariprofundales</taxon>
        <taxon>Mariprofundaceae</taxon>
        <taxon>Mariprofundus</taxon>
    </lineage>
</organism>
<name>Q0EXL6_9PROT</name>
<protein>
    <recommendedName>
        <fullName evidence="7">VTT domain-containing protein</fullName>
    </recommendedName>
</protein>
<feature type="transmembrane region" description="Helical" evidence="6">
    <location>
        <begin position="53"/>
        <end position="75"/>
    </location>
</feature>
<comment type="subcellular location">
    <subcellularLocation>
        <location evidence="1">Cell membrane</location>
        <topology evidence="1">Multi-pass membrane protein</topology>
    </subcellularLocation>
</comment>
<dbReference type="AlphaFoldDB" id="Q0EXL6"/>
<keyword evidence="3 6" id="KW-0812">Transmembrane</keyword>
<evidence type="ECO:0000259" key="7">
    <source>
        <dbReference type="Pfam" id="PF09335"/>
    </source>
</evidence>
<dbReference type="EMBL" id="AATS01000013">
    <property type="protein sequence ID" value="EAU54031.1"/>
    <property type="molecule type" value="Genomic_DNA"/>
</dbReference>
<evidence type="ECO:0000256" key="6">
    <source>
        <dbReference type="SAM" id="Phobius"/>
    </source>
</evidence>
<dbReference type="GO" id="GO:0005886">
    <property type="term" value="C:plasma membrane"/>
    <property type="evidence" value="ECO:0007669"/>
    <property type="project" value="UniProtKB-SubCell"/>
</dbReference>
<dbReference type="PANTHER" id="PTHR42709:SF6">
    <property type="entry name" value="UNDECAPRENYL PHOSPHATE TRANSPORTER A"/>
    <property type="match status" value="1"/>
</dbReference>
<dbReference type="FunCoup" id="Q0EXL6">
    <property type="interactions" value="29"/>
</dbReference>
<evidence type="ECO:0000313" key="8">
    <source>
        <dbReference type="EMBL" id="EAU54031.1"/>
    </source>
</evidence>
<dbReference type="Proteomes" id="UP000005297">
    <property type="component" value="Unassembled WGS sequence"/>
</dbReference>
<evidence type="ECO:0000256" key="3">
    <source>
        <dbReference type="ARBA" id="ARBA00022692"/>
    </source>
</evidence>
<evidence type="ECO:0000256" key="4">
    <source>
        <dbReference type="ARBA" id="ARBA00022989"/>
    </source>
</evidence>
<sequence length="203" mass="22716">MNHALLFAHHWMVEYGYFGLFGTVFVENFGIPLPGQSALMGGAMLARSGDMDMARVFFVAWSAAFSGDVIGYLIGRYLGRRVLDRLPVSNITIAKVDRAYARHGGAFIVFSRFIEGFRQINGIIAGSLGMAWKSFLLFNAIGAFLWCSVWGLGLYYAADTILHLWQLMQPIHTLGWIATAILFITGIAYLIWRSRKNRSHEGI</sequence>
<dbReference type="InParanoid" id="Q0EXL6"/>
<gene>
    <name evidence="8" type="ORF">SPV1_03303</name>
</gene>
<dbReference type="eggNOG" id="COG0586">
    <property type="taxonomic scope" value="Bacteria"/>
</dbReference>
<dbReference type="OrthoDB" id="5291705at2"/>
<feature type="domain" description="VTT" evidence="7">
    <location>
        <begin position="34"/>
        <end position="151"/>
    </location>
</feature>
<keyword evidence="2" id="KW-1003">Cell membrane</keyword>
<reference evidence="8 9" key="1">
    <citation type="submission" date="2006-09" db="EMBL/GenBank/DDBJ databases">
        <authorList>
            <person name="Emerson D."/>
            <person name="Ferriera S."/>
            <person name="Johnson J."/>
            <person name="Kravitz S."/>
            <person name="Halpern A."/>
            <person name="Remington K."/>
            <person name="Beeson K."/>
            <person name="Tran B."/>
            <person name="Rogers Y.-H."/>
            <person name="Friedman R."/>
            <person name="Venter J.C."/>
        </authorList>
    </citation>
    <scope>NUCLEOTIDE SEQUENCE [LARGE SCALE GENOMIC DNA]</scope>
    <source>
        <strain evidence="8 9">PV-1</strain>
    </source>
</reference>
<dbReference type="RefSeq" id="WP_009850945.1">
    <property type="nucleotide sequence ID" value="NZ_DS022295.1"/>
</dbReference>
<evidence type="ECO:0000256" key="1">
    <source>
        <dbReference type="ARBA" id="ARBA00004651"/>
    </source>
</evidence>